<reference evidence="1 2" key="1">
    <citation type="submission" date="2017-09" db="EMBL/GenBank/DDBJ databases">
        <title>Reassesment of A. cryaerophilus.</title>
        <authorList>
            <person name="Perez-Cataluna A."/>
            <person name="Collado L."/>
            <person name="Salgado O."/>
            <person name="Lefinanco V."/>
            <person name="Figueras M.J."/>
        </authorList>
    </citation>
    <scope>NUCLEOTIDE SEQUENCE [LARGE SCALE GENOMIC DNA]</scope>
    <source>
        <strain evidence="1 2">LMG 9065</strain>
    </source>
</reference>
<dbReference type="GO" id="GO:0015774">
    <property type="term" value="P:polysaccharide transport"/>
    <property type="evidence" value="ECO:0007669"/>
    <property type="project" value="InterPro"/>
</dbReference>
<dbReference type="AlphaFoldDB" id="A0A2S9THB3"/>
<protein>
    <recommendedName>
        <fullName evidence="3">Capsule biosynthesis protein</fullName>
    </recommendedName>
</protein>
<evidence type="ECO:0000313" key="1">
    <source>
        <dbReference type="EMBL" id="PRM98222.1"/>
    </source>
</evidence>
<accession>A0A2S9THB3</accession>
<gene>
    <name evidence="1" type="ORF">CJ670_04090</name>
</gene>
<dbReference type="EMBL" id="NXGI01000005">
    <property type="protein sequence ID" value="PRM98222.1"/>
    <property type="molecule type" value="Genomic_DNA"/>
</dbReference>
<dbReference type="Pfam" id="PF05159">
    <property type="entry name" value="Capsule_synth"/>
    <property type="match status" value="1"/>
</dbReference>
<sequence length="449" mass="53238">MFLSHSRVLEKIINYKGIIAIWGLSDATKRFFTKYPNLCESFFCIIDNNVELQGKTYLDIQIISFKQSLEKKDLLIFILGNHISSIVSQIKTTNFRNYIIDYEYSKNFIKKDLIIKIDYVTFETQKEFCDTIIEFCKENLIECHIKPYKYLDWPMDRTAEDVFQNIVAIDINPPKDTLIFSAHTVGDSNPQIFRWKIGYLYKTITFDDKGYSGWSSLALNPEVIYNDKISKFTFNNYFKKLEKKYIKKNISKYKQTNIEFDFPKEFIFFPLQLFNDTVMLQSNFEPLKLFKDIVTILNKKNIQLLVKRHPLCNNTILEKLLIKYEKEKKIKLFNGSIHDAISKCTTVYVINSGVGFEALLHLKPVVTFGKSDYMSVTKHITNLNEIEKNPWYFLDDDKRDKIKLFLHYFIHEKCINLTNKRDIKNKITSFVVTYLNKEYYDNNLTERIK</sequence>
<evidence type="ECO:0008006" key="3">
    <source>
        <dbReference type="Google" id="ProtNLM"/>
    </source>
</evidence>
<dbReference type="Proteomes" id="UP000239151">
    <property type="component" value="Unassembled WGS sequence"/>
</dbReference>
<proteinExistence type="predicted"/>
<name>A0A2S9THB3_9BACT</name>
<comment type="caution">
    <text evidence="1">The sequence shown here is derived from an EMBL/GenBank/DDBJ whole genome shotgun (WGS) entry which is preliminary data.</text>
</comment>
<evidence type="ECO:0000313" key="2">
    <source>
        <dbReference type="Proteomes" id="UP000239151"/>
    </source>
</evidence>
<organism evidence="1 2">
    <name type="scientific">Aliarcobacter cryaerophilus</name>
    <dbReference type="NCBI Taxonomy" id="28198"/>
    <lineage>
        <taxon>Bacteria</taxon>
        <taxon>Pseudomonadati</taxon>
        <taxon>Campylobacterota</taxon>
        <taxon>Epsilonproteobacteria</taxon>
        <taxon>Campylobacterales</taxon>
        <taxon>Arcobacteraceae</taxon>
        <taxon>Aliarcobacter</taxon>
    </lineage>
</organism>
<dbReference type="InterPro" id="IPR007833">
    <property type="entry name" value="Capsule_polysaccharide_synth"/>
</dbReference>
<dbReference type="GO" id="GO:0000271">
    <property type="term" value="P:polysaccharide biosynthetic process"/>
    <property type="evidence" value="ECO:0007669"/>
    <property type="project" value="InterPro"/>
</dbReference>